<keyword evidence="6 12" id="KW-0560">Oxidoreductase</keyword>
<comment type="similarity">
    <text evidence="3">Belongs to the D-isomer specific 2-hydroxyacid dehydrogenase family.</text>
</comment>
<proteinExistence type="inferred from homology"/>
<dbReference type="InterPro" id="IPR045865">
    <property type="entry name" value="ACT-like_dom_sf"/>
</dbReference>
<evidence type="ECO:0000256" key="2">
    <source>
        <dbReference type="ARBA" id="ARBA00005216"/>
    </source>
</evidence>
<dbReference type="Gene3D" id="3.40.50.720">
    <property type="entry name" value="NAD(P)-binding Rossmann-like Domain"/>
    <property type="match status" value="2"/>
</dbReference>
<name>A0A3B0VY87_9ZZZZ</name>
<evidence type="ECO:0000256" key="10">
    <source>
        <dbReference type="ARBA" id="ARBA00048731"/>
    </source>
</evidence>
<evidence type="ECO:0000256" key="9">
    <source>
        <dbReference type="ARBA" id="ARBA00048126"/>
    </source>
</evidence>
<dbReference type="InterPro" id="IPR029752">
    <property type="entry name" value="D-isomer_DH_CS1"/>
</dbReference>
<organism evidence="12">
    <name type="scientific">hydrothermal vent metagenome</name>
    <dbReference type="NCBI Taxonomy" id="652676"/>
    <lineage>
        <taxon>unclassified sequences</taxon>
        <taxon>metagenomes</taxon>
        <taxon>ecological metagenomes</taxon>
    </lineage>
</organism>
<dbReference type="FunFam" id="3.40.50.720:FF:000041">
    <property type="entry name" value="D-3-phosphoglycerate dehydrogenase"/>
    <property type="match status" value="1"/>
</dbReference>
<accession>A0A3B0VY87</accession>
<dbReference type="InterPro" id="IPR002912">
    <property type="entry name" value="ACT_dom"/>
</dbReference>
<dbReference type="Pfam" id="PF02826">
    <property type="entry name" value="2-Hacid_dh_C"/>
    <property type="match status" value="1"/>
</dbReference>
<dbReference type="NCBIfam" id="NF008759">
    <property type="entry name" value="PRK11790.1"/>
    <property type="match status" value="1"/>
</dbReference>
<dbReference type="CDD" id="cd04901">
    <property type="entry name" value="ACT_3PGDH"/>
    <property type="match status" value="1"/>
</dbReference>
<dbReference type="EMBL" id="UOEW01000142">
    <property type="protein sequence ID" value="VAW36334.1"/>
    <property type="molecule type" value="Genomic_DNA"/>
</dbReference>
<dbReference type="InterPro" id="IPR029753">
    <property type="entry name" value="D-isomer_DH_CS"/>
</dbReference>
<dbReference type="PROSITE" id="PS00065">
    <property type="entry name" value="D_2_HYDROXYACID_DH_1"/>
    <property type="match status" value="1"/>
</dbReference>
<feature type="domain" description="ACT" evidence="11">
    <location>
        <begin position="341"/>
        <end position="411"/>
    </location>
</feature>
<evidence type="ECO:0000256" key="1">
    <source>
        <dbReference type="ARBA" id="ARBA00003800"/>
    </source>
</evidence>
<comment type="pathway">
    <text evidence="2">Amino-acid biosynthesis; L-serine biosynthesis; L-serine from 3-phospho-D-glycerate: step 1/3.</text>
</comment>
<dbReference type="SUPFAM" id="SSF55021">
    <property type="entry name" value="ACT-like"/>
    <property type="match status" value="1"/>
</dbReference>
<dbReference type="SUPFAM" id="SSF52283">
    <property type="entry name" value="Formate/glycerate dehydrogenase catalytic domain-like"/>
    <property type="match status" value="1"/>
</dbReference>
<dbReference type="GO" id="GO:0006564">
    <property type="term" value="P:L-serine biosynthetic process"/>
    <property type="evidence" value="ECO:0007669"/>
    <property type="project" value="UniProtKB-ARBA"/>
</dbReference>
<dbReference type="PROSITE" id="PS00671">
    <property type="entry name" value="D_2_HYDROXYACID_DH_3"/>
    <property type="match status" value="1"/>
</dbReference>
<evidence type="ECO:0000256" key="4">
    <source>
        <dbReference type="ARBA" id="ARBA00013001"/>
    </source>
</evidence>
<protein>
    <recommendedName>
        <fullName evidence="8">2-oxoglutarate reductase</fullName>
        <ecNumber evidence="4">1.1.1.399</ecNumber>
        <ecNumber evidence="5">1.1.1.95</ecNumber>
    </recommendedName>
</protein>
<evidence type="ECO:0000259" key="11">
    <source>
        <dbReference type="PROSITE" id="PS51671"/>
    </source>
</evidence>
<evidence type="ECO:0000256" key="8">
    <source>
        <dbReference type="ARBA" id="ARBA00030455"/>
    </source>
</evidence>
<dbReference type="InterPro" id="IPR054480">
    <property type="entry name" value="AHAS_small-like_ACT"/>
</dbReference>
<evidence type="ECO:0000256" key="5">
    <source>
        <dbReference type="ARBA" id="ARBA00013143"/>
    </source>
</evidence>
<dbReference type="InterPro" id="IPR050418">
    <property type="entry name" value="D-iso_2-hydroxyacid_DH_PdxB"/>
</dbReference>
<dbReference type="Pfam" id="PF00389">
    <property type="entry name" value="2-Hacid_dh"/>
    <property type="match status" value="1"/>
</dbReference>
<gene>
    <name evidence="12" type="ORF">MNBD_GAMMA01-1717</name>
</gene>
<keyword evidence="7" id="KW-0520">NAD</keyword>
<dbReference type="Gene3D" id="3.30.70.260">
    <property type="match status" value="1"/>
</dbReference>
<comment type="catalytic activity">
    <reaction evidence="10">
        <text>(2R)-3-phosphoglycerate + NAD(+) = 3-phosphooxypyruvate + NADH + H(+)</text>
        <dbReference type="Rhea" id="RHEA:12641"/>
        <dbReference type="ChEBI" id="CHEBI:15378"/>
        <dbReference type="ChEBI" id="CHEBI:18110"/>
        <dbReference type="ChEBI" id="CHEBI:57540"/>
        <dbReference type="ChEBI" id="CHEBI:57945"/>
        <dbReference type="ChEBI" id="CHEBI:58272"/>
        <dbReference type="EC" id="1.1.1.95"/>
    </reaction>
</comment>
<dbReference type="SUPFAM" id="SSF51735">
    <property type="entry name" value="NAD(P)-binding Rossmann-fold domains"/>
    <property type="match status" value="1"/>
</dbReference>
<dbReference type="InterPro" id="IPR006139">
    <property type="entry name" value="D-isomer_2_OHA_DH_cat_dom"/>
</dbReference>
<dbReference type="GO" id="GO:0004617">
    <property type="term" value="F:phosphoglycerate dehydrogenase activity"/>
    <property type="evidence" value="ECO:0007669"/>
    <property type="project" value="UniProtKB-EC"/>
</dbReference>
<dbReference type="UniPathway" id="UPA00135">
    <property type="reaction ID" value="UER00196"/>
</dbReference>
<dbReference type="PANTHER" id="PTHR43761:SF1">
    <property type="entry name" value="D-ISOMER SPECIFIC 2-HYDROXYACID DEHYDROGENASE CATALYTIC DOMAIN-CONTAINING PROTEIN-RELATED"/>
    <property type="match status" value="1"/>
</dbReference>
<dbReference type="InterPro" id="IPR006140">
    <property type="entry name" value="D-isomer_DH_NAD-bd"/>
</dbReference>
<dbReference type="AlphaFoldDB" id="A0A3B0VY87"/>
<dbReference type="Pfam" id="PF22629">
    <property type="entry name" value="ACT_AHAS_ss"/>
    <property type="match status" value="1"/>
</dbReference>
<reference evidence="12" key="1">
    <citation type="submission" date="2018-06" db="EMBL/GenBank/DDBJ databases">
        <authorList>
            <person name="Zhirakovskaya E."/>
        </authorList>
    </citation>
    <scope>NUCLEOTIDE SEQUENCE</scope>
</reference>
<evidence type="ECO:0000256" key="6">
    <source>
        <dbReference type="ARBA" id="ARBA00023002"/>
    </source>
</evidence>
<dbReference type="GO" id="GO:0047545">
    <property type="term" value="F:(S)-2-hydroxyglutarate dehydrogenase activity"/>
    <property type="evidence" value="ECO:0007669"/>
    <property type="project" value="UniProtKB-ARBA"/>
</dbReference>
<dbReference type="PANTHER" id="PTHR43761">
    <property type="entry name" value="D-ISOMER SPECIFIC 2-HYDROXYACID DEHYDROGENASE FAMILY PROTEIN (AFU_ORTHOLOGUE AFUA_1G13630)"/>
    <property type="match status" value="1"/>
</dbReference>
<dbReference type="PROSITE" id="PS51671">
    <property type="entry name" value="ACT"/>
    <property type="match status" value="1"/>
</dbReference>
<evidence type="ECO:0000313" key="12">
    <source>
        <dbReference type="EMBL" id="VAW36334.1"/>
    </source>
</evidence>
<dbReference type="EC" id="1.1.1.399" evidence="4"/>
<evidence type="ECO:0000256" key="7">
    <source>
        <dbReference type="ARBA" id="ARBA00023027"/>
    </source>
</evidence>
<evidence type="ECO:0000256" key="3">
    <source>
        <dbReference type="ARBA" id="ARBA00005854"/>
    </source>
</evidence>
<comment type="catalytic activity">
    <reaction evidence="9">
        <text>(R)-2-hydroxyglutarate + NAD(+) = 2-oxoglutarate + NADH + H(+)</text>
        <dbReference type="Rhea" id="RHEA:49612"/>
        <dbReference type="ChEBI" id="CHEBI:15378"/>
        <dbReference type="ChEBI" id="CHEBI:15801"/>
        <dbReference type="ChEBI" id="CHEBI:16810"/>
        <dbReference type="ChEBI" id="CHEBI:57540"/>
        <dbReference type="ChEBI" id="CHEBI:57945"/>
        <dbReference type="EC" id="1.1.1.399"/>
    </reaction>
</comment>
<dbReference type="InterPro" id="IPR036291">
    <property type="entry name" value="NAD(P)-bd_dom_sf"/>
</dbReference>
<dbReference type="GO" id="GO:0051287">
    <property type="term" value="F:NAD binding"/>
    <property type="evidence" value="ECO:0007669"/>
    <property type="project" value="InterPro"/>
</dbReference>
<dbReference type="CDD" id="cd12176">
    <property type="entry name" value="PGDH_3"/>
    <property type="match status" value="1"/>
</dbReference>
<sequence>MSKLSLSKEKIKVVLLEGVHPLTEKSFRQDGYTNIHYLKDSPEPESLKKLLADTHILGIRSRTFINEDILSGCKKLMAIGTFCIGTNQIDLKQARNHGIPVFNAPFSNTRSVAELVLAEIIFLMRGIPQKNAAAHRGQWLKTADSSFEIRGKKLGIVGFGHIGSQLGVIAESLGMRVYFYDIENKLPMGNAQNTTSLNKLLAKVEVLSLHVPATTETKNMIGKQQFDLMQQGSFLINASRGDVVVIEDLIDALDSGQIKGAALDVFPQEPSSNTDPFVSKLTKYDQVIITPHIGGSTQEAQVNIANEVTSKLLKYSNNGTTSSAVNFPQVSIPKLQNGQSRIMHIHKNKPGVLEKINHIFASLGINIDSLHLQTAGEIGYVIMDVNGADIADLKSQLQEIDGTLRVRILHGS</sequence>
<comment type="function">
    <text evidence="1">Catalyzes the reversible oxidation of 3-phospho-D-glycerate to 3-phosphonooxypyruvate, the first step of the phosphorylated L-serine biosynthesis pathway. Also catalyzes the reversible oxidation of 2-hydroxyglutarate to 2-oxoglutarate.</text>
</comment>
<dbReference type="EC" id="1.1.1.95" evidence="5"/>